<evidence type="ECO:0000313" key="1">
    <source>
        <dbReference type="EMBL" id="VFK13444.1"/>
    </source>
</evidence>
<sequence length="56" mass="6484">METWQRDYLKEEYFKLQDQYEDYDRRALSIKGWIGAGATAGIAIGFDSEKSNSSMI</sequence>
<accession>A0A450W8R0</accession>
<organism evidence="1">
    <name type="scientific">Candidatus Kentrum sp. LFY</name>
    <dbReference type="NCBI Taxonomy" id="2126342"/>
    <lineage>
        <taxon>Bacteria</taxon>
        <taxon>Pseudomonadati</taxon>
        <taxon>Pseudomonadota</taxon>
        <taxon>Gammaproteobacteria</taxon>
        <taxon>Candidatus Kentrum</taxon>
    </lineage>
</organism>
<dbReference type="AlphaFoldDB" id="A0A450W8R0"/>
<proteinExistence type="predicted"/>
<reference evidence="1" key="1">
    <citation type="submission" date="2019-02" db="EMBL/GenBank/DDBJ databases">
        <authorList>
            <person name="Gruber-Vodicka R. H."/>
            <person name="Seah K. B. B."/>
        </authorList>
    </citation>
    <scope>NUCLEOTIDE SEQUENCE</scope>
    <source>
        <strain evidence="1">BECK_BY7</strain>
    </source>
</reference>
<dbReference type="EMBL" id="CAADFN010000003">
    <property type="protein sequence ID" value="VFK13444.1"/>
    <property type="molecule type" value="Genomic_DNA"/>
</dbReference>
<name>A0A450W8R0_9GAMM</name>
<gene>
    <name evidence="1" type="ORF">BECKLFY1418C_GA0070996_100343</name>
</gene>
<protein>
    <submittedName>
        <fullName evidence="1">Uncharacterized protein</fullName>
    </submittedName>
</protein>